<dbReference type="SUPFAM" id="SSF103647">
    <property type="entry name" value="TSP type-3 repeat"/>
    <property type="match status" value="1"/>
</dbReference>
<feature type="domain" description="OmpA-like" evidence="4">
    <location>
        <begin position="149"/>
        <end position="263"/>
    </location>
</feature>
<dbReference type="SUPFAM" id="SSF103088">
    <property type="entry name" value="OmpA-like"/>
    <property type="match status" value="1"/>
</dbReference>
<dbReference type="InterPro" id="IPR003367">
    <property type="entry name" value="Thrombospondin_3-like_rpt"/>
</dbReference>
<reference evidence="5" key="1">
    <citation type="submission" date="2019-02" db="EMBL/GenBank/DDBJ databases">
        <authorList>
            <person name="Gruber-Vodicka R. H."/>
            <person name="Seah K. B. B."/>
        </authorList>
    </citation>
    <scope>NUCLEOTIDE SEQUENCE</scope>
    <source>
        <strain evidence="5">BECK_BZ15</strain>
    </source>
</reference>
<evidence type="ECO:0000256" key="1">
    <source>
        <dbReference type="ARBA" id="ARBA00022729"/>
    </source>
</evidence>
<dbReference type="CDD" id="cd07185">
    <property type="entry name" value="OmpA_C-like"/>
    <property type="match status" value="1"/>
</dbReference>
<dbReference type="InterPro" id="IPR036737">
    <property type="entry name" value="OmpA-like_sf"/>
</dbReference>
<feature type="transmembrane region" description="Helical" evidence="3">
    <location>
        <begin position="12"/>
        <end position="29"/>
    </location>
</feature>
<evidence type="ECO:0000259" key="4">
    <source>
        <dbReference type="PROSITE" id="PS51123"/>
    </source>
</evidence>
<dbReference type="PROSITE" id="PS51123">
    <property type="entry name" value="OMPA_2"/>
    <property type="match status" value="1"/>
</dbReference>
<dbReference type="EMBL" id="CAADEW010000001">
    <property type="protein sequence ID" value="VFJ42294.1"/>
    <property type="molecule type" value="Genomic_DNA"/>
</dbReference>
<evidence type="ECO:0000256" key="3">
    <source>
        <dbReference type="SAM" id="Phobius"/>
    </source>
</evidence>
<dbReference type="InterPro" id="IPR006665">
    <property type="entry name" value="OmpA-like"/>
</dbReference>
<dbReference type="Gene3D" id="3.30.1330.60">
    <property type="entry name" value="OmpA-like domain"/>
    <property type="match status" value="1"/>
</dbReference>
<evidence type="ECO:0000256" key="2">
    <source>
        <dbReference type="PROSITE-ProRule" id="PRU00473"/>
    </source>
</evidence>
<keyword evidence="1" id="KW-0732">Signal</keyword>
<dbReference type="AlphaFoldDB" id="A0A450RT56"/>
<dbReference type="InterPro" id="IPR050330">
    <property type="entry name" value="Bact_OuterMem_StrucFunc"/>
</dbReference>
<dbReference type="GO" id="GO:0005509">
    <property type="term" value="F:calcium ion binding"/>
    <property type="evidence" value="ECO:0007669"/>
    <property type="project" value="InterPro"/>
</dbReference>
<gene>
    <name evidence="5" type="ORF">BECKFW1821A_GA0114235_100153</name>
</gene>
<proteinExistence type="predicted"/>
<dbReference type="PANTHER" id="PTHR30329:SF21">
    <property type="entry name" value="LIPOPROTEIN YIAD-RELATED"/>
    <property type="match status" value="1"/>
</dbReference>
<dbReference type="GO" id="GO:0016020">
    <property type="term" value="C:membrane"/>
    <property type="evidence" value="ECO:0007669"/>
    <property type="project" value="UniProtKB-UniRule"/>
</dbReference>
<name>A0A450RT56_9GAMM</name>
<dbReference type="Gene3D" id="4.10.1080.10">
    <property type="entry name" value="TSP type-3 repeat"/>
    <property type="match status" value="1"/>
</dbReference>
<dbReference type="InterPro" id="IPR028974">
    <property type="entry name" value="TSP_type-3_rpt"/>
</dbReference>
<keyword evidence="3" id="KW-1133">Transmembrane helix</keyword>
<evidence type="ECO:0000313" key="5">
    <source>
        <dbReference type="EMBL" id="VFJ42294.1"/>
    </source>
</evidence>
<dbReference type="PANTHER" id="PTHR30329">
    <property type="entry name" value="STATOR ELEMENT OF FLAGELLAR MOTOR COMPLEX"/>
    <property type="match status" value="1"/>
</dbReference>
<protein>
    <submittedName>
        <fullName evidence="5">OmpA-OmpF porin, OOP family</fullName>
    </submittedName>
</protein>
<accession>A0A450RT56</accession>
<dbReference type="GO" id="GO:0007155">
    <property type="term" value="P:cell adhesion"/>
    <property type="evidence" value="ECO:0007669"/>
    <property type="project" value="InterPro"/>
</dbReference>
<dbReference type="Pfam" id="PF00691">
    <property type="entry name" value="OmpA"/>
    <property type="match status" value="1"/>
</dbReference>
<keyword evidence="3" id="KW-0812">Transmembrane</keyword>
<dbReference type="Pfam" id="PF02412">
    <property type="entry name" value="TSP_3"/>
    <property type="match status" value="3"/>
</dbReference>
<keyword evidence="2 3" id="KW-0472">Membrane</keyword>
<sequence length="266" mass="28536">MISKTRTRTRYVLLLASLIGVVVLSALIISRPDGGGIPNEADIGPNMSAEDAVGNRNGCPDSDGDCIPDAVDACPNTSEEAVVNWDGCPDADRDGVPDEVDECPNTPEFIPINQMGCLPDSDGDGVKDYTDECPYTLPGIETGENGCAKCGQLLGAVKTVHFDFESAEIRSDAVPILFRVARVLKNSDTSVRIEGHANSFDYSLALSRERARVVSDYLIGRGVEPSRILAVVGKGDSDSIASDETEEEWAKNRRVEIIAECGDEKQ</sequence>
<organism evidence="5">
    <name type="scientific">Candidatus Kentrum sp. FW</name>
    <dbReference type="NCBI Taxonomy" id="2126338"/>
    <lineage>
        <taxon>Bacteria</taxon>
        <taxon>Pseudomonadati</taxon>
        <taxon>Pseudomonadota</taxon>
        <taxon>Gammaproteobacteria</taxon>
        <taxon>Candidatus Kentrum</taxon>
    </lineage>
</organism>